<comment type="caution">
    <text evidence="2">The sequence shown here is derived from an EMBL/GenBank/DDBJ whole genome shotgun (WGS) entry which is preliminary data.</text>
</comment>
<dbReference type="PROSITE" id="PS51819">
    <property type="entry name" value="VOC"/>
    <property type="match status" value="1"/>
</dbReference>
<keyword evidence="3" id="KW-1185">Reference proteome</keyword>
<proteinExistence type="predicted"/>
<sequence length="125" mass="14338">MSEVADHGVRFGRIAVMVPVKDMDKAHDFYTKVLGFTKTFENGNPVGFMILKRDQGELHLTLQPDHPTPNFNVAHMMVDDVDRLYRICQQHGARIIKRIKDQEYGLRAFVFEDPDGNRIDVGQPI</sequence>
<dbReference type="EMBL" id="RRZK01000027">
    <property type="protein sequence ID" value="TDB59579.1"/>
    <property type="molecule type" value="Genomic_DNA"/>
</dbReference>
<dbReference type="Pfam" id="PF00903">
    <property type="entry name" value="Glyoxalase"/>
    <property type="match status" value="1"/>
</dbReference>
<dbReference type="InterPro" id="IPR029068">
    <property type="entry name" value="Glyas_Bleomycin-R_OHBP_Dase"/>
</dbReference>
<dbReference type="Proteomes" id="UP000295254">
    <property type="component" value="Unassembled WGS sequence"/>
</dbReference>
<dbReference type="OrthoDB" id="9806868at2"/>
<organism evidence="2 3">
    <name type="scientific">Pseudomonas vancouverensis</name>
    <dbReference type="NCBI Taxonomy" id="95300"/>
    <lineage>
        <taxon>Bacteria</taxon>
        <taxon>Pseudomonadati</taxon>
        <taxon>Pseudomonadota</taxon>
        <taxon>Gammaproteobacteria</taxon>
        <taxon>Pseudomonadales</taxon>
        <taxon>Pseudomonadaceae</taxon>
        <taxon>Pseudomonas</taxon>
    </lineage>
</organism>
<dbReference type="AlphaFoldDB" id="A0A1H2NQP2"/>
<accession>A0A1H2NQP2</accession>
<dbReference type="SUPFAM" id="SSF54593">
    <property type="entry name" value="Glyoxalase/Bleomycin resistance protein/Dihydroxybiphenyl dioxygenase"/>
    <property type="match status" value="1"/>
</dbReference>
<gene>
    <name evidence="2" type="ORF">EIY72_18375</name>
</gene>
<dbReference type="Gene3D" id="3.10.180.10">
    <property type="entry name" value="2,3-Dihydroxybiphenyl 1,2-Dioxygenase, domain 1"/>
    <property type="match status" value="1"/>
</dbReference>
<dbReference type="PANTHER" id="PTHR36503">
    <property type="entry name" value="BLR2520 PROTEIN"/>
    <property type="match status" value="1"/>
</dbReference>
<reference evidence="3" key="1">
    <citation type="journal article" date="2019" name="bioRxiv">
        <title>Bacterially produced spermidine induces plant systemic susceptibility to pathogens.</title>
        <authorList>
            <person name="Melnyk R.A."/>
            <person name="Beskrovnaya P.A."/>
            <person name="Liu Z."/>
            <person name="Song Y."/>
            <person name="Haney C.H."/>
        </authorList>
    </citation>
    <scope>NUCLEOTIDE SEQUENCE [LARGE SCALE GENOMIC DNA]</scope>
    <source>
        <strain evidence="3">Dha-51</strain>
    </source>
</reference>
<protein>
    <submittedName>
        <fullName evidence="2">VOC family protein</fullName>
    </submittedName>
</protein>
<dbReference type="InterPro" id="IPR037523">
    <property type="entry name" value="VOC_core"/>
</dbReference>
<dbReference type="STRING" id="95300.SAMN05216558_2784"/>
<feature type="domain" description="VOC" evidence="1">
    <location>
        <begin position="10"/>
        <end position="124"/>
    </location>
</feature>
<name>A0A1H2NQP2_PSEVA</name>
<dbReference type="RefSeq" id="WP_093223105.1">
    <property type="nucleotide sequence ID" value="NZ_RRZK01000027.1"/>
</dbReference>
<dbReference type="PANTHER" id="PTHR36503:SF3">
    <property type="entry name" value="BLR0126 PROTEIN"/>
    <property type="match status" value="1"/>
</dbReference>
<dbReference type="InterPro" id="IPR004360">
    <property type="entry name" value="Glyas_Fos-R_dOase_dom"/>
</dbReference>
<evidence type="ECO:0000259" key="1">
    <source>
        <dbReference type="PROSITE" id="PS51819"/>
    </source>
</evidence>
<evidence type="ECO:0000313" key="2">
    <source>
        <dbReference type="EMBL" id="TDB59579.1"/>
    </source>
</evidence>
<evidence type="ECO:0000313" key="3">
    <source>
        <dbReference type="Proteomes" id="UP000295254"/>
    </source>
</evidence>